<gene>
    <name evidence="2" type="ORF">CYNAS_LOCUS6868</name>
</gene>
<feature type="signal peptide" evidence="1">
    <location>
        <begin position="1"/>
        <end position="19"/>
    </location>
</feature>
<dbReference type="AlphaFoldDB" id="A0AA36GMR3"/>
<organism evidence="2 3">
    <name type="scientific">Cylicocyclus nassatus</name>
    <name type="common">Nematode worm</name>
    <dbReference type="NCBI Taxonomy" id="53992"/>
    <lineage>
        <taxon>Eukaryota</taxon>
        <taxon>Metazoa</taxon>
        <taxon>Ecdysozoa</taxon>
        <taxon>Nematoda</taxon>
        <taxon>Chromadorea</taxon>
        <taxon>Rhabditida</taxon>
        <taxon>Rhabditina</taxon>
        <taxon>Rhabditomorpha</taxon>
        <taxon>Strongyloidea</taxon>
        <taxon>Strongylidae</taxon>
        <taxon>Cylicocyclus</taxon>
    </lineage>
</organism>
<accession>A0AA36GMR3</accession>
<evidence type="ECO:0000313" key="3">
    <source>
        <dbReference type="Proteomes" id="UP001176961"/>
    </source>
</evidence>
<proteinExistence type="predicted"/>
<dbReference type="EMBL" id="CATQJL010000112">
    <property type="protein sequence ID" value="CAJ0594885.1"/>
    <property type="molecule type" value="Genomic_DNA"/>
</dbReference>
<evidence type="ECO:0000256" key="1">
    <source>
        <dbReference type="SAM" id="SignalP"/>
    </source>
</evidence>
<keyword evidence="3" id="KW-1185">Reference proteome</keyword>
<protein>
    <submittedName>
        <fullName evidence="2">Uncharacterized protein</fullName>
    </submittedName>
</protein>
<keyword evidence="1" id="KW-0732">Signal</keyword>
<sequence>MLYTILLLCIVLSAIPVDGLTCKHSGRRALCYTRSKKISYTGSLSNCVKVCKTKEVRVADKTCDACRKKFIIDELFDDDSNSYHCGNNTDNTTTPSVLTCLDIRMACSGCNHRSKKPTRFCKKCHEELKRCRKYERRTLPTTTTVSTTRKRFEGPWPAKECPKLWLEFDWFCRMKATTRYCKYVAVQMENKYCYNHKYFRNRPE</sequence>
<evidence type="ECO:0000313" key="2">
    <source>
        <dbReference type="EMBL" id="CAJ0594885.1"/>
    </source>
</evidence>
<reference evidence="2" key="1">
    <citation type="submission" date="2023-07" db="EMBL/GenBank/DDBJ databases">
        <authorList>
            <consortium name="CYATHOMIX"/>
        </authorList>
    </citation>
    <scope>NUCLEOTIDE SEQUENCE</scope>
    <source>
        <strain evidence="2">N/A</strain>
    </source>
</reference>
<dbReference type="Proteomes" id="UP001176961">
    <property type="component" value="Unassembled WGS sequence"/>
</dbReference>
<comment type="caution">
    <text evidence="2">The sequence shown here is derived from an EMBL/GenBank/DDBJ whole genome shotgun (WGS) entry which is preliminary data.</text>
</comment>
<name>A0AA36GMR3_CYLNA</name>
<feature type="chain" id="PRO_5041342279" evidence="1">
    <location>
        <begin position="20"/>
        <end position="204"/>
    </location>
</feature>